<comment type="caution">
    <text evidence="1">The sequence shown here is derived from an EMBL/GenBank/DDBJ whole genome shotgun (WGS) entry which is preliminary data.</text>
</comment>
<sequence>MRCEIGAPVVVAMLVVGDAAAKDEVVHAVESCAVESTGADECEATVCVTAEPGHYLDDPSIVTELYWGSGNGCGAPYTAETSGDLVTKICADMQAQGVDGRVRCALYATQRPRP</sequence>
<organism evidence="1 2">
    <name type="scientific">Nannocystis radixulma</name>
    <dbReference type="NCBI Taxonomy" id="2995305"/>
    <lineage>
        <taxon>Bacteria</taxon>
        <taxon>Pseudomonadati</taxon>
        <taxon>Myxococcota</taxon>
        <taxon>Polyangia</taxon>
        <taxon>Nannocystales</taxon>
        <taxon>Nannocystaceae</taxon>
        <taxon>Nannocystis</taxon>
    </lineage>
</organism>
<gene>
    <name evidence="1" type="ORF">POL58_49410</name>
</gene>
<protein>
    <submittedName>
        <fullName evidence="1">Uncharacterized protein</fullName>
    </submittedName>
</protein>
<dbReference type="RefSeq" id="WP_272011454.1">
    <property type="nucleotide sequence ID" value="NZ_JAQNDN010000028.1"/>
</dbReference>
<accession>A0ABT5BSF1</accession>
<dbReference type="EMBL" id="JAQNDN010000028">
    <property type="protein sequence ID" value="MDC0675846.1"/>
    <property type="molecule type" value="Genomic_DNA"/>
</dbReference>
<dbReference type="Proteomes" id="UP001217838">
    <property type="component" value="Unassembled WGS sequence"/>
</dbReference>
<proteinExistence type="predicted"/>
<evidence type="ECO:0000313" key="1">
    <source>
        <dbReference type="EMBL" id="MDC0675846.1"/>
    </source>
</evidence>
<keyword evidence="2" id="KW-1185">Reference proteome</keyword>
<name>A0ABT5BSF1_9BACT</name>
<reference evidence="1 2" key="1">
    <citation type="submission" date="2022-11" db="EMBL/GenBank/DDBJ databases">
        <title>Minimal conservation of predation-associated metabolite biosynthetic gene clusters underscores biosynthetic potential of Myxococcota including descriptions for ten novel species: Archangium lansinium sp. nov., Myxococcus landrumus sp. nov., Nannocystis bai.</title>
        <authorList>
            <person name="Ahearne A."/>
            <person name="Stevens C."/>
            <person name="Dowd S."/>
        </authorList>
    </citation>
    <scope>NUCLEOTIDE SEQUENCE [LARGE SCALE GENOMIC DNA]</scope>
    <source>
        <strain evidence="1 2">NCELM</strain>
    </source>
</reference>
<evidence type="ECO:0000313" key="2">
    <source>
        <dbReference type="Proteomes" id="UP001217838"/>
    </source>
</evidence>